<proteinExistence type="predicted"/>
<keyword evidence="2" id="KW-1185">Reference proteome</keyword>
<accession>A0ABP1JHK4</accession>
<evidence type="ECO:0000313" key="1">
    <source>
        <dbReference type="EMBL" id="CAL6039049.1"/>
    </source>
</evidence>
<sequence>MIHLDNKQAILTQSDKQIELKTIKTFRSSYSVEFQQRLLEAYENGYTYEQMIKTCNEFQTDTTEQTINMIIDKYNVKRKRGQMKLPVRFEFQNGIKNEEYSAMLRRGRMMGKYITLSSQCSYQCPCIIKLVKIKVYDSQTTCIYFQKSQKPQYCAQTLPPLLKAHQSFKPQFLQKH</sequence>
<organism evidence="1 2">
    <name type="scientific">Hexamita inflata</name>
    <dbReference type="NCBI Taxonomy" id="28002"/>
    <lineage>
        <taxon>Eukaryota</taxon>
        <taxon>Metamonada</taxon>
        <taxon>Diplomonadida</taxon>
        <taxon>Hexamitidae</taxon>
        <taxon>Hexamitinae</taxon>
        <taxon>Hexamita</taxon>
    </lineage>
</organism>
<dbReference type="Proteomes" id="UP001642409">
    <property type="component" value="Unassembled WGS sequence"/>
</dbReference>
<evidence type="ECO:0000313" key="2">
    <source>
        <dbReference type="Proteomes" id="UP001642409"/>
    </source>
</evidence>
<gene>
    <name evidence="1" type="ORF">HINF_LOCUS37667</name>
</gene>
<dbReference type="EMBL" id="CAXDID020000141">
    <property type="protein sequence ID" value="CAL6039049.1"/>
    <property type="molecule type" value="Genomic_DNA"/>
</dbReference>
<comment type="caution">
    <text evidence="1">The sequence shown here is derived from an EMBL/GenBank/DDBJ whole genome shotgun (WGS) entry which is preliminary data.</text>
</comment>
<protein>
    <submittedName>
        <fullName evidence="1">Hypothetical_protein</fullName>
    </submittedName>
</protein>
<name>A0ABP1JHK4_9EUKA</name>
<reference evidence="1 2" key="1">
    <citation type="submission" date="2024-07" db="EMBL/GenBank/DDBJ databases">
        <authorList>
            <person name="Akdeniz Z."/>
        </authorList>
    </citation>
    <scope>NUCLEOTIDE SEQUENCE [LARGE SCALE GENOMIC DNA]</scope>
</reference>